<dbReference type="EMBL" id="BK032787">
    <property type="protein sequence ID" value="DAF60358.1"/>
    <property type="molecule type" value="Genomic_DNA"/>
</dbReference>
<name>A0A8S5TAT8_9CAUD</name>
<sequence>MKRNPNTITLGSGKLYIKEFKESIGDVAQLIKDMATDEFLLGRIQGGASLEYKPNFYTAQDDFGYVTKTIITEEEATLKSGICTWNGTVLEKLCATGRVTEDTTNGLRIVKIGGISNDNGKVYVILFEHKDAEYGNVYLAIAGRNTAGFSLAFTKDKETVIDAEFSAQACDEEGTKIIYAEEIDKASDQEG</sequence>
<proteinExistence type="predicted"/>
<organism evidence="1">
    <name type="scientific">Siphoviridae sp. ctwuP1</name>
    <dbReference type="NCBI Taxonomy" id="2827972"/>
    <lineage>
        <taxon>Viruses</taxon>
        <taxon>Duplodnaviria</taxon>
        <taxon>Heunggongvirae</taxon>
        <taxon>Uroviricota</taxon>
        <taxon>Caudoviricetes</taxon>
    </lineage>
</organism>
<reference evidence="1" key="1">
    <citation type="journal article" date="2021" name="Proc. Natl. Acad. Sci. U.S.A.">
        <title>A Catalog of Tens of Thousands of Viruses from Human Metagenomes Reveals Hidden Associations with Chronic Diseases.</title>
        <authorList>
            <person name="Tisza M.J."/>
            <person name="Buck C.B."/>
        </authorList>
    </citation>
    <scope>NUCLEOTIDE SEQUENCE</scope>
    <source>
        <strain evidence="1">CtwuP1</strain>
    </source>
</reference>
<accession>A0A8S5TAT8</accession>
<evidence type="ECO:0000313" key="1">
    <source>
        <dbReference type="EMBL" id="DAF60358.1"/>
    </source>
</evidence>
<protein>
    <submittedName>
        <fullName evidence="1">Uncharacterized protein</fullName>
    </submittedName>
</protein>